<dbReference type="RefSeq" id="WP_136844329.1">
    <property type="nucleotide sequence ID" value="NZ_SWBR01000008.1"/>
</dbReference>
<proteinExistence type="predicted"/>
<dbReference type="Gene3D" id="2.180.10.10">
    <property type="entry name" value="RHS repeat-associated core"/>
    <property type="match status" value="1"/>
</dbReference>
<evidence type="ECO:0000313" key="1">
    <source>
        <dbReference type="EMBL" id="TKC04527.1"/>
    </source>
</evidence>
<comment type="caution">
    <text evidence="1">The sequence shown here is derived from an EMBL/GenBank/DDBJ whole genome shotgun (WGS) entry which is preliminary data.</text>
</comment>
<keyword evidence="2" id="KW-1185">Reference proteome</keyword>
<dbReference type="Proteomes" id="UP000309488">
    <property type="component" value="Unassembled WGS sequence"/>
</dbReference>
<organism evidence="1 2">
    <name type="scientific">Pedobacter polaris</name>
    <dbReference type="NCBI Taxonomy" id="2571273"/>
    <lineage>
        <taxon>Bacteria</taxon>
        <taxon>Pseudomonadati</taxon>
        <taxon>Bacteroidota</taxon>
        <taxon>Sphingobacteriia</taxon>
        <taxon>Sphingobacteriales</taxon>
        <taxon>Sphingobacteriaceae</taxon>
        <taxon>Pedobacter</taxon>
    </lineage>
</organism>
<protein>
    <recommendedName>
        <fullName evidence="3">RHS repeat-associated core domain-containing protein</fullName>
    </recommendedName>
</protein>
<evidence type="ECO:0008006" key="3">
    <source>
        <dbReference type="Google" id="ProtNLM"/>
    </source>
</evidence>
<dbReference type="EMBL" id="SWBR01000008">
    <property type="protein sequence ID" value="TKC04527.1"/>
    <property type="molecule type" value="Genomic_DNA"/>
</dbReference>
<sequence>MVYQYDYGARFYDPEIGRFITVDLLSEKSRRFSPYSYAVDNPIRFIDVDGMYAAPPDITIYGKDEKGRATPMVTVETDQYDIKVYTDAKVKPRDAISIDATNIDLEPDGVDAVMVSAGGDFAFGGGTGGNMQMVVINEGNDPGIFFYRPSQPNANIGLNLGAGIVAGPIDFNESSGKTLDRNTFAGKSQGLSAGAGLAAWASTKAYSNNEWSTPGKENSSPLLYTGDLVGLGTGGKVGVQYSFTQSAIIGEWSIPFNKKK</sequence>
<evidence type="ECO:0000313" key="2">
    <source>
        <dbReference type="Proteomes" id="UP000309488"/>
    </source>
</evidence>
<accession>A0A4U1CE52</accession>
<dbReference type="NCBIfam" id="TIGR03696">
    <property type="entry name" value="Rhs_assc_core"/>
    <property type="match status" value="1"/>
</dbReference>
<dbReference type="InterPro" id="IPR022385">
    <property type="entry name" value="Rhs_assc_core"/>
</dbReference>
<name>A0A4U1CE52_9SPHI</name>
<dbReference type="OrthoDB" id="1274715at2"/>
<reference evidence="1 2" key="1">
    <citation type="submission" date="2019-04" db="EMBL/GenBank/DDBJ databases">
        <title>Pedobacter sp. RP-3-22 sp. nov., isolated from Arctic soil.</title>
        <authorList>
            <person name="Dahal R.H."/>
            <person name="Kim D.-U."/>
        </authorList>
    </citation>
    <scope>NUCLEOTIDE SEQUENCE [LARGE SCALE GENOMIC DNA]</scope>
    <source>
        <strain evidence="1 2">RP-3-22</strain>
    </source>
</reference>
<dbReference type="AlphaFoldDB" id="A0A4U1CE52"/>
<gene>
    <name evidence="1" type="ORF">FA048_19495</name>
</gene>